<sequence>MAQAVGQMQAGKAQGPNRFPIELSHRLNRRSAAPVRATYLEAFKTGSLLKDIRTATVVLILKAGKPDDQCTFCKPIFLLNVDTEILAKVLVTRLQVVMTELVNLDKNGFLPGRSISLNFRRLHNNIAEALHEPRIIVSLDANKFSDSVKLHAWDPDWDGLWPKIYLVGHAAL</sequence>
<accession>A0AAV7RDG8</accession>
<gene>
    <name evidence="1" type="ORF">NDU88_001659</name>
</gene>
<reference evidence="1" key="1">
    <citation type="journal article" date="2022" name="bioRxiv">
        <title>Sequencing and chromosome-scale assembly of the giantPleurodeles waltlgenome.</title>
        <authorList>
            <person name="Brown T."/>
            <person name="Elewa A."/>
            <person name="Iarovenko S."/>
            <person name="Subramanian E."/>
            <person name="Araus A.J."/>
            <person name="Petzold A."/>
            <person name="Susuki M."/>
            <person name="Suzuki K.-i.T."/>
            <person name="Hayashi T."/>
            <person name="Toyoda A."/>
            <person name="Oliveira C."/>
            <person name="Osipova E."/>
            <person name="Leigh N.D."/>
            <person name="Simon A."/>
            <person name="Yun M.H."/>
        </authorList>
    </citation>
    <scope>NUCLEOTIDE SEQUENCE</scope>
    <source>
        <strain evidence="1">20211129_DDA</strain>
        <tissue evidence="1">Liver</tissue>
    </source>
</reference>
<evidence type="ECO:0000313" key="2">
    <source>
        <dbReference type="Proteomes" id="UP001066276"/>
    </source>
</evidence>
<dbReference type="PANTHER" id="PTHR19446">
    <property type="entry name" value="REVERSE TRANSCRIPTASES"/>
    <property type="match status" value="1"/>
</dbReference>
<organism evidence="1 2">
    <name type="scientific">Pleurodeles waltl</name>
    <name type="common">Iberian ribbed newt</name>
    <dbReference type="NCBI Taxonomy" id="8319"/>
    <lineage>
        <taxon>Eukaryota</taxon>
        <taxon>Metazoa</taxon>
        <taxon>Chordata</taxon>
        <taxon>Craniata</taxon>
        <taxon>Vertebrata</taxon>
        <taxon>Euteleostomi</taxon>
        <taxon>Amphibia</taxon>
        <taxon>Batrachia</taxon>
        <taxon>Caudata</taxon>
        <taxon>Salamandroidea</taxon>
        <taxon>Salamandridae</taxon>
        <taxon>Pleurodelinae</taxon>
        <taxon>Pleurodeles</taxon>
    </lineage>
</organism>
<keyword evidence="2" id="KW-1185">Reference proteome</keyword>
<dbReference type="EMBL" id="JANPWB010000009">
    <property type="protein sequence ID" value="KAJ1148833.1"/>
    <property type="molecule type" value="Genomic_DNA"/>
</dbReference>
<comment type="caution">
    <text evidence="1">The sequence shown here is derived from an EMBL/GenBank/DDBJ whole genome shotgun (WGS) entry which is preliminary data.</text>
</comment>
<name>A0AAV7RDG8_PLEWA</name>
<dbReference type="Proteomes" id="UP001066276">
    <property type="component" value="Chromosome 5"/>
</dbReference>
<dbReference type="AlphaFoldDB" id="A0AAV7RDG8"/>
<proteinExistence type="predicted"/>
<evidence type="ECO:0000313" key="1">
    <source>
        <dbReference type="EMBL" id="KAJ1148833.1"/>
    </source>
</evidence>
<protein>
    <recommendedName>
        <fullName evidence="3">Reverse transcriptase domain-containing protein</fullName>
    </recommendedName>
</protein>
<evidence type="ECO:0008006" key="3">
    <source>
        <dbReference type="Google" id="ProtNLM"/>
    </source>
</evidence>